<organism evidence="1 2">
    <name type="scientific">Banduia mediterranea</name>
    <dbReference type="NCBI Taxonomy" id="3075609"/>
    <lineage>
        <taxon>Bacteria</taxon>
        <taxon>Pseudomonadati</taxon>
        <taxon>Pseudomonadota</taxon>
        <taxon>Gammaproteobacteria</taxon>
        <taxon>Nevskiales</taxon>
        <taxon>Algiphilaceae</taxon>
        <taxon>Banduia</taxon>
    </lineage>
</organism>
<dbReference type="SUPFAM" id="SSF47413">
    <property type="entry name" value="lambda repressor-like DNA-binding domains"/>
    <property type="match status" value="1"/>
</dbReference>
<dbReference type="Proteomes" id="UP001254608">
    <property type="component" value="Unassembled WGS sequence"/>
</dbReference>
<comment type="caution">
    <text evidence="1">The sequence shown here is derived from an EMBL/GenBank/DDBJ whole genome shotgun (WGS) entry which is preliminary data.</text>
</comment>
<dbReference type="PANTHER" id="PTHR40455:SF1">
    <property type="entry name" value="ANTITOXIN HIGA"/>
    <property type="match status" value="1"/>
</dbReference>
<evidence type="ECO:0000313" key="2">
    <source>
        <dbReference type="Proteomes" id="UP001254608"/>
    </source>
</evidence>
<evidence type="ECO:0000313" key="1">
    <source>
        <dbReference type="EMBL" id="MDT0498235.1"/>
    </source>
</evidence>
<dbReference type="InterPro" id="IPR039060">
    <property type="entry name" value="Antitox_HigA"/>
</dbReference>
<sequence>MRNSESNQAVLWQRRHPQGWVGGVQHLNIKPIKTEQDYRSTLVEIDGLMHAEAGTVEGDRLDVLVALVEACERKHYPMELPDAVPAIEYGMERGGLSVQDLATVIGRPNRVYEVLRGTRPLTLRMIAGLHEVFGIPAESLLKQKR</sequence>
<protein>
    <submittedName>
        <fullName evidence="1">Transcriptional regulator</fullName>
    </submittedName>
</protein>
<accession>A0ABU2WL36</accession>
<proteinExistence type="predicted"/>
<dbReference type="Gene3D" id="1.10.260.40">
    <property type="entry name" value="lambda repressor-like DNA-binding domains"/>
    <property type="match status" value="1"/>
</dbReference>
<dbReference type="PANTHER" id="PTHR40455">
    <property type="entry name" value="ANTITOXIN HIGA"/>
    <property type="match status" value="1"/>
</dbReference>
<name>A0ABU2WL36_9GAMM</name>
<keyword evidence="2" id="KW-1185">Reference proteome</keyword>
<gene>
    <name evidence="1" type="ORF">RM530_12785</name>
</gene>
<reference evidence="1 2" key="1">
    <citation type="submission" date="2023-09" db="EMBL/GenBank/DDBJ databases">
        <authorList>
            <person name="Rey-Velasco X."/>
        </authorList>
    </citation>
    <scope>NUCLEOTIDE SEQUENCE [LARGE SCALE GENOMIC DNA]</scope>
    <source>
        <strain evidence="1 2">W345</strain>
    </source>
</reference>
<dbReference type="EMBL" id="JAVRIC010000019">
    <property type="protein sequence ID" value="MDT0498235.1"/>
    <property type="molecule type" value="Genomic_DNA"/>
</dbReference>
<dbReference type="InterPro" id="IPR010982">
    <property type="entry name" value="Lambda_DNA-bd_dom_sf"/>
</dbReference>